<evidence type="ECO:0000256" key="1">
    <source>
        <dbReference type="ARBA" id="ARBA00004123"/>
    </source>
</evidence>
<dbReference type="KEGG" id="tpal:117654358"/>
<dbReference type="InterPro" id="IPR040167">
    <property type="entry name" value="TF_CP2-like"/>
</dbReference>
<evidence type="ECO:0000256" key="4">
    <source>
        <dbReference type="ARBA" id="ARBA00023125"/>
    </source>
</evidence>
<dbReference type="Pfam" id="PF25416">
    <property type="entry name" value="GRHL1_C"/>
    <property type="match status" value="1"/>
</dbReference>
<dbReference type="InterPro" id="IPR057520">
    <property type="entry name" value="GRHL1/CP2_C"/>
</dbReference>
<gene>
    <name evidence="11" type="primary">LOC117654358</name>
</gene>
<keyword evidence="3" id="KW-0805">Transcription regulation</keyword>
<evidence type="ECO:0000256" key="6">
    <source>
        <dbReference type="ARBA" id="ARBA00023242"/>
    </source>
</evidence>
<name>A0A6P9AEV4_THRPL</name>
<dbReference type="PROSITE" id="PS51968">
    <property type="entry name" value="GRH_CP2_DB"/>
    <property type="match status" value="1"/>
</dbReference>
<feature type="region of interest" description="Disordered" evidence="8">
    <location>
        <begin position="87"/>
        <end position="108"/>
    </location>
</feature>
<accession>A0A6P9AEV4</accession>
<dbReference type="InterPro" id="IPR041418">
    <property type="entry name" value="SAM_3"/>
</dbReference>
<sequence>MEVHLTLNGAEELMDLPLEAGLEPPSWSPSESHSPNSDILEELHPWAGEVKFSFGDIKAKNIFEGVPLGLPLPVSANLDYTMVGTRKRKGWDDDNSDSSEPPSSKISRDQLLLSDCLDNINTDTSDLTSVDNALMRDHKRDTGSTLSRSSWPMRDLGDNLTADLDGLGVDTYNISEAFLSLPSLTVFKQEAPSPSPNENGVAHSMSPLSLSANLVDPEPTVSTKPIPSPLHHLLQASPALSGSQLSPNQECTPGGTGVPSSNAVVAEAFFQSNQGEHSLPIGDCRFQYVLAAATSIATKVTEETLTYLNQGQSYEIKLKKLGDLSNYRGRVLKSVIRICFHDRRLQYMEREQITAWQASRPGERIVEVDVPLSYGAFDISQDSSQLNTVEFLWDATKEVGVYIKVNCISTEFTPKKHGGEKGVPFRIQIETFLHGDTAPKRLHAAACQIKVFKLKGADRKHKQDREKIMKRPMQEQDKFQPSYDCTVLTDISNEAVAPPMSTAVSPIVTTPGQGISELGVSCGPPLNTPPISSGTVPKEEPSHTLGDSSQGLPTGLHVQTPGGIDPSVNVLSTSAYCEPLTTTATDQQTSQWLQKHRFGAHLRTFNSFCGADLLRLTRDDLIQICGLADGIRLFNALHSKSLTPALTIYLTHASLVDDSKGSVFRALYLNSLTCGELSMRLAAHVGLSPNQIADIFIEGPGGIRVLITNEVVQHMKNEGLFAVELCQEHNTERFCLLLKPTTK</sequence>
<dbReference type="Gene3D" id="1.10.150.50">
    <property type="entry name" value="Transcription Factor, Ets-1"/>
    <property type="match status" value="1"/>
</dbReference>
<dbReference type="OrthoDB" id="9996779at2759"/>
<protein>
    <submittedName>
        <fullName evidence="11">LOW QUALITY PROTEIN: transcription factor CP2</fullName>
    </submittedName>
</protein>
<comment type="similarity">
    <text evidence="2">Belongs to the grh/CP2 family. CP2 subfamily.</text>
</comment>
<keyword evidence="6 7" id="KW-0539">Nucleus</keyword>
<dbReference type="InParanoid" id="A0A6P9AEV4"/>
<dbReference type="PANTHER" id="PTHR11037:SF21">
    <property type="entry name" value="GEMINI, ISOFORM C"/>
    <property type="match status" value="1"/>
</dbReference>
<evidence type="ECO:0000313" key="11">
    <source>
        <dbReference type="RefSeq" id="XP_034256848.1"/>
    </source>
</evidence>
<keyword evidence="4 7" id="KW-0238">DNA-binding</keyword>
<evidence type="ECO:0000256" key="7">
    <source>
        <dbReference type="PROSITE-ProRule" id="PRU01313"/>
    </source>
</evidence>
<comment type="subcellular location">
    <subcellularLocation>
        <location evidence="1 7">Nucleus</location>
    </subcellularLocation>
</comment>
<dbReference type="SUPFAM" id="SSF47769">
    <property type="entry name" value="SAM/Pointed domain"/>
    <property type="match status" value="1"/>
</dbReference>
<dbReference type="GO" id="GO:0001228">
    <property type="term" value="F:DNA-binding transcription activator activity, RNA polymerase II-specific"/>
    <property type="evidence" value="ECO:0007669"/>
    <property type="project" value="TreeGrafter"/>
</dbReference>
<dbReference type="CDD" id="cd09537">
    <property type="entry name" value="SAM_CP2-like"/>
    <property type="match status" value="1"/>
</dbReference>
<feature type="region of interest" description="Disordered" evidence="8">
    <location>
        <begin position="528"/>
        <end position="549"/>
    </location>
</feature>
<dbReference type="GeneID" id="117654358"/>
<dbReference type="InterPro" id="IPR007604">
    <property type="entry name" value="CP2"/>
</dbReference>
<dbReference type="GO" id="GO:0005634">
    <property type="term" value="C:nucleus"/>
    <property type="evidence" value="ECO:0007669"/>
    <property type="project" value="UniProtKB-SubCell"/>
</dbReference>
<feature type="domain" description="Grh/CP2 DB" evidence="9">
    <location>
        <begin position="282"/>
        <end position="514"/>
    </location>
</feature>
<evidence type="ECO:0000256" key="8">
    <source>
        <dbReference type="SAM" id="MobiDB-lite"/>
    </source>
</evidence>
<keyword evidence="5" id="KW-0804">Transcription</keyword>
<dbReference type="Proteomes" id="UP000515158">
    <property type="component" value="Unplaced"/>
</dbReference>
<dbReference type="FunFam" id="1.10.150.50:FF:000086">
    <property type="entry name" value="Alpha-globin transcription factor CP2"/>
    <property type="match status" value="1"/>
</dbReference>
<dbReference type="PANTHER" id="PTHR11037">
    <property type="entry name" value="TRANSCRIPTION FACTOR CP2"/>
    <property type="match status" value="1"/>
</dbReference>
<evidence type="ECO:0000256" key="2">
    <source>
        <dbReference type="ARBA" id="ARBA00010852"/>
    </source>
</evidence>
<evidence type="ECO:0000313" key="10">
    <source>
        <dbReference type="Proteomes" id="UP000515158"/>
    </source>
</evidence>
<dbReference type="Pfam" id="PF18016">
    <property type="entry name" value="SAM_3"/>
    <property type="match status" value="1"/>
</dbReference>
<dbReference type="GO" id="GO:0000978">
    <property type="term" value="F:RNA polymerase II cis-regulatory region sequence-specific DNA binding"/>
    <property type="evidence" value="ECO:0007669"/>
    <property type="project" value="TreeGrafter"/>
</dbReference>
<organism evidence="11">
    <name type="scientific">Thrips palmi</name>
    <name type="common">Melon thrips</name>
    <dbReference type="NCBI Taxonomy" id="161013"/>
    <lineage>
        <taxon>Eukaryota</taxon>
        <taxon>Metazoa</taxon>
        <taxon>Ecdysozoa</taxon>
        <taxon>Arthropoda</taxon>
        <taxon>Hexapoda</taxon>
        <taxon>Insecta</taxon>
        <taxon>Pterygota</taxon>
        <taxon>Neoptera</taxon>
        <taxon>Paraneoptera</taxon>
        <taxon>Thysanoptera</taxon>
        <taxon>Terebrantia</taxon>
        <taxon>Thripoidea</taxon>
        <taxon>Thripidae</taxon>
        <taxon>Thrips</taxon>
    </lineage>
</organism>
<evidence type="ECO:0000256" key="5">
    <source>
        <dbReference type="ARBA" id="ARBA00023163"/>
    </source>
</evidence>
<reference evidence="11" key="1">
    <citation type="submission" date="2025-08" db="UniProtKB">
        <authorList>
            <consortium name="RefSeq"/>
        </authorList>
    </citation>
    <scope>IDENTIFICATION</scope>
    <source>
        <tissue evidence="11">Total insect</tissue>
    </source>
</reference>
<evidence type="ECO:0000256" key="3">
    <source>
        <dbReference type="ARBA" id="ARBA00023015"/>
    </source>
</evidence>
<dbReference type="Pfam" id="PF04516">
    <property type="entry name" value="CP2"/>
    <property type="match status" value="1"/>
</dbReference>
<dbReference type="CTD" id="2669"/>
<dbReference type="InterPro" id="IPR013761">
    <property type="entry name" value="SAM/pointed_sf"/>
</dbReference>
<dbReference type="FunCoup" id="A0A6P9AEV4">
    <property type="interactions" value="752"/>
</dbReference>
<dbReference type="RefSeq" id="XP_034256848.1">
    <property type="nucleotide sequence ID" value="XM_034400957.1"/>
</dbReference>
<dbReference type="AlphaFoldDB" id="A0A6P9AEV4"/>
<evidence type="ECO:0000259" key="9">
    <source>
        <dbReference type="PROSITE" id="PS51968"/>
    </source>
</evidence>
<proteinExistence type="inferred from homology"/>
<keyword evidence="10" id="KW-1185">Reference proteome</keyword>